<keyword evidence="1" id="KW-0677">Repeat</keyword>
<dbReference type="EMBL" id="BIFS01000002">
    <property type="protein sequence ID" value="GCE22832.1"/>
    <property type="molecule type" value="Genomic_DNA"/>
</dbReference>
<feature type="domain" description="SIS" evidence="2">
    <location>
        <begin position="208"/>
        <end position="351"/>
    </location>
</feature>
<dbReference type="PANTHER" id="PTHR10937">
    <property type="entry name" value="GLUCOSAMINE--FRUCTOSE-6-PHOSPHATE AMINOTRANSFERASE, ISOMERIZING"/>
    <property type="match status" value="1"/>
</dbReference>
<dbReference type="InterPro" id="IPR001347">
    <property type="entry name" value="SIS_dom"/>
</dbReference>
<evidence type="ECO:0000313" key="3">
    <source>
        <dbReference type="EMBL" id="GCE22832.1"/>
    </source>
</evidence>
<dbReference type="GO" id="GO:0097367">
    <property type="term" value="F:carbohydrate derivative binding"/>
    <property type="evidence" value="ECO:0007669"/>
    <property type="project" value="InterPro"/>
</dbReference>
<dbReference type="GO" id="GO:1901135">
    <property type="term" value="P:carbohydrate derivative metabolic process"/>
    <property type="evidence" value="ECO:0007669"/>
    <property type="project" value="InterPro"/>
</dbReference>
<dbReference type="RefSeq" id="WP_246035639.1">
    <property type="nucleotide sequence ID" value="NZ_BIFS01000002.1"/>
</dbReference>
<comment type="caution">
    <text evidence="3">The sequence shown here is derived from an EMBL/GenBank/DDBJ whole genome shotgun (WGS) entry which is preliminary data.</text>
</comment>
<keyword evidence="3" id="KW-0808">Transferase</keyword>
<reference evidence="4" key="1">
    <citation type="submission" date="2018-12" db="EMBL/GenBank/DDBJ databases">
        <title>Tengunoibacter tsumagoiensis gen. nov., sp. nov., Dictyobacter kobayashii sp. nov., D. alpinus sp. nov., and D. joshuensis sp. nov. and description of Dictyobacteraceae fam. nov. within the order Ktedonobacterales isolated from Tengu-no-mugimeshi.</title>
        <authorList>
            <person name="Wang C.M."/>
            <person name="Zheng Y."/>
            <person name="Sakai Y."/>
            <person name="Toyoda A."/>
            <person name="Minakuchi Y."/>
            <person name="Abe K."/>
            <person name="Yokota A."/>
            <person name="Yabe S."/>
        </authorList>
    </citation>
    <scope>NUCLEOTIDE SEQUENCE [LARGE SCALE GENOMIC DNA]</scope>
    <source>
        <strain evidence="4">Uno11</strain>
    </source>
</reference>
<evidence type="ECO:0000259" key="2">
    <source>
        <dbReference type="PROSITE" id="PS51464"/>
    </source>
</evidence>
<dbReference type="GO" id="GO:0008483">
    <property type="term" value="F:transaminase activity"/>
    <property type="evidence" value="ECO:0007669"/>
    <property type="project" value="UniProtKB-KW"/>
</dbReference>
<organism evidence="3 4">
    <name type="scientific">Dictyobacter kobayashii</name>
    <dbReference type="NCBI Taxonomy" id="2014872"/>
    <lineage>
        <taxon>Bacteria</taxon>
        <taxon>Bacillati</taxon>
        <taxon>Chloroflexota</taxon>
        <taxon>Ktedonobacteria</taxon>
        <taxon>Ktedonobacterales</taxon>
        <taxon>Dictyobacteraceae</taxon>
        <taxon>Dictyobacter</taxon>
    </lineage>
</organism>
<dbReference type="CDD" id="cd05008">
    <property type="entry name" value="SIS_GlmS_GlmD_1"/>
    <property type="match status" value="1"/>
</dbReference>
<gene>
    <name evidence="3" type="ORF">KDK_66320</name>
</gene>
<proteinExistence type="predicted"/>
<name>A0A402AUN6_9CHLR</name>
<dbReference type="InterPro" id="IPR046348">
    <property type="entry name" value="SIS_dom_sf"/>
</dbReference>
<dbReference type="Pfam" id="PF01380">
    <property type="entry name" value="SIS"/>
    <property type="match status" value="2"/>
</dbReference>
<keyword evidence="3" id="KW-0032">Aminotransferase</keyword>
<feature type="domain" description="SIS" evidence="2">
    <location>
        <begin position="47"/>
        <end position="187"/>
    </location>
</feature>
<dbReference type="InterPro" id="IPR035466">
    <property type="entry name" value="GlmS/AgaS_SIS"/>
</dbReference>
<protein>
    <submittedName>
        <fullName evidence="3">Glucosamine--fructose-6-phosphate aminotransferase</fullName>
    </submittedName>
</protein>
<accession>A0A402AUN6</accession>
<dbReference type="CDD" id="cd05009">
    <property type="entry name" value="SIS_GlmS_GlmD_2"/>
    <property type="match status" value="1"/>
</dbReference>
<dbReference type="PANTHER" id="PTHR10937:SF8">
    <property type="entry name" value="AMINOTRANSFERASE-RELATED"/>
    <property type="match status" value="1"/>
</dbReference>
<dbReference type="InterPro" id="IPR035490">
    <property type="entry name" value="GlmS/FrlB_SIS"/>
</dbReference>
<dbReference type="PROSITE" id="PS51464">
    <property type="entry name" value="SIS"/>
    <property type="match status" value="2"/>
</dbReference>
<evidence type="ECO:0000256" key="1">
    <source>
        <dbReference type="ARBA" id="ARBA00022737"/>
    </source>
</evidence>
<evidence type="ECO:0000313" key="4">
    <source>
        <dbReference type="Proteomes" id="UP000287188"/>
    </source>
</evidence>
<dbReference type="Proteomes" id="UP000287188">
    <property type="component" value="Unassembled WGS sequence"/>
</dbReference>
<keyword evidence="4" id="KW-1185">Reference proteome</keyword>
<dbReference type="Gene3D" id="3.40.50.10490">
    <property type="entry name" value="Glucose-6-phosphate isomerase like protein, domain 1"/>
    <property type="match status" value="2"/>
</dbReference>
<sequence>MELSQILFTHKQVTGGDMPSLLEQEIYSQPDVIARLLDKETQHIQQIVAQLPGFDYILIAARGSSDHAATYAKYAWATMARYPVALAAPSLQTLYDTPPRMNNALVVGISQSGQSPDIVAVLEEGKRQGRPTIAITNDSNSALAKAADHVVELHAGQERSVAATKTYTAQLAVMMLFAASWSGDQQRLGELNQIPEAINQALLSASEIAQRTERYRYMNQCVVVGRGYNYATSFELALKLKELTYVMATAYSSADFRHGPIATIEEGLPTILTMPGGAAFPDMIELAKELQKRQAELLIISDAEEALKLAQTPFTIPTGVPEWLSPITAIIPGQLFGLHLTLTKRLQPDTPRGLNKITLTL</sequence>
<dbReference type="SUPFAM" id="SSF53697">
    <property type="entry name" value="SIS domain"/>
    <property type="match status" value="1"/>
</dbReference>
<dbReference type="AlphaFoldDB" id="A0A402AUN6"/>